<evidence type="ECO:0000256" key="1">
    <source>
        <dbReference type="ARBA" id="ARBA00022679"/>
    </source>
</evidence>
<dbReference type="PANTHER" id="PTHR43877">
    <property type="entry name" value="AMINOALKYLPHOSPHONATE N-ACETYLTRANSFERASE-RELATED-RELATED"/>
    <property type="match status" value="1"/>
</dbReference>
<dbReference type="PROSITE" id="PS51186">
    <property type="entry name" value="GNAT"/>
    <property type="match status" value="1"/>
</dbReference>
<dbReference type="Gene3D" id="3.40.630.30">
    <property type="match status" value="1"/>
</dbReference>
<organism evidence="4">
    <name type="scientific">Deinococcus sonorensis KR-87</name>
    <dbReference type="NCBI Taxonomy" id="694439"/>
    <lineage>
        <taxon>Bacteria</taxon>
        <taxon>Thermotogati</taxon>
        <taxon>Deinococcota</taxon>
        <taxon>Deinococci</taxon>
        <taxon>Deinococcales</taxon>
        <taxon>Deinococcaceae</taxon>
        <taxon>Deinococcus</taxon>
    </lineage>
</organism>
<dbReference type="InterPro" id="IPR000182">
    <property type="entry name" value="GNAT_dom"/>
</dbReference>
<keyword evidence="1" id="KW-0808">Transferase</keyword>
<evidence type="ECO:0000259" key="3">
    <source>
        <dbReference type="PROSITE" id="PS51186"/>
    </source>
</evidence>
<evidence type="ECO:0000256" key="2">
    <source>
        <dbReference type="ARBA" id="ARBA00023315"/>
    </source>
</evidence>
<dbReference type="EMBL" id="CP158299">
    <property type="protein sequence ID" value="XBV85889.1"/>
    <property type="molecule type" value="Genomic_DNA"/>
</dbReference>
<feature type="domain" description="N-acetyltransferase" evidence="3">
    <location>
        <begin position="5"/>
        <end position="149"/>
    </location>
</feature>
<dbReference type="KEGG" id="dsc:ABOD76_06170"/>
<protein>
    <submittedName>
        <fullName evidence="4">GNAT family N-acetyltransferase</fullName>
    </submittedName>
</protein>
<dbReference type="SUPFAM" id="SSF55729">
    <property type="entry name" value="Acyl-CoA N-acyltransferases (Nat)"/>
    <property type="match status" value="1"/>
</dbReference>
<evidence type="ECO:0000313" key="4">
    <source>
        <dbReference type="EMBL" id="XBV85889.1"/>
    </source>
</evidence>
<dbReference type="InterPro" id="IPR016181">
    <property type="entry name" value="Acyl_CoA_acyltransferase"/>
</dbReference>
<dbReference type="Pfam" id="PF00583">
    <property type="entry name" value="Acetyltransf_1"/>
    <property type="match status" value="1"/>
</dbReference>
<dbReference type="InterPro" id="IPR050832">
    <property type="entry name" value="Bact_Acetyltransf"/>
</dbReference>
<dbReference type="RefSeq" id="WP_350243933.1">
    <property type="nucleotide sequence ID" value="NZ_CP158299.1"/>
</dbReference>
<dbReference type="CDD" id="cd04301">
    <property type="entry name" value="NAT_SF"/>
    <property type="match status" value="1"/>
</dbReference>
<keyword evidence="2" id="KW-0012">Acyltransferase</keyword>
<proteinExistence type="predicted"/>
<dbReference type="AlphaFoldDB" id="A0AAU7UCW5"/>
<dbReference type="GO" id="GO:0016747">
    <property type="term" value="F:acyltransferase activity, transferring groups other than amino-acyl groups"/>
    <property type="evidence" value="ECO:0007669"/>
    <property type="project" value="InterPro"/>
</dbReference>
<sequence length="149" mass="15849">MTQPLTVRVLTSSEAQVLSNVAPEVFDGPVNPAYTAEFFADPRHHLAVALDGDLVVGMAGGVHYLYPDKPPELFINEVAVSPAYQGQRLGRGMMDALLAHARTLGCVAAWVLTEADNTVARHLYASAGGLEAGCQIFVMALEEGPRGET</sequence>
<name>A0AAU7UCW5_9DEIO</name>
<reference evidence="4" key="1">
    <citation type="submission" date="2024-06" db="EMBL/GenBank/DDBJ databases">
        <title>Draft Genome Sequence of Deinococcus sonorensis Type Strain KR-87, a Biofilm Producing Representative of the Genus Deinococcus.</title>
        <authorList>
            <person name="Boren L.S."/>
            <person name="Grosso R.A."/>
            <person name="Hugenberg-Cox A.N."/>
            <person name="Hill J.T.E."/>
            <person name="Albert C.M."/>
            <person name="Tuohy J.M."/>
        </authorList>
    </citation>
    <scope>NUCLEOTIDE SEQUENCE</scope>
    <source>
        <strain evidence="4">KR-87</strain>
    </source>
</reference>
<gene>
    <name evidence="4" type="ORF">ABOD76_06170</name>
</gene>
<accession>A0AAU7UCW5</accession>